<dbReference type="GO" id="GO:0006487">
    <property type="term" value="P:protein N-linked glycosylation"/>
    <property type="evidence" value="ECO:0007669"/>
    <property type="project" value="TreeGrafter"/>
</dbReference>
<evidence type="ECO:0000256" key="1">
    <source>
        <dbReference type="SAM" id="Phobius"/>
    </source>
</evidence>
<evidence type="ECO:0000313" key="3">
    <source>
        <dbReference type="Proteomes" id="UP000095023"/>
    </source>
</evidence>
<dbReference type="AlphaFoldDB" id="A0A1E4TDN0"/>
<dbReference type="EMBL" id="KV453842">
    <property type="protein sequence ID" value="ODV89870.1"/>
    <property type="molecule type" value="Genomic_DNA"/>
</dbReference>
<dbReference type="GO" id="GO:0005789">
    <property type="term" value="C:endoplasmic reticulum membrane"/>
    <property type="evidence" value="ECO:0007669"/>
    <property type="project" value="InterPro"/>
</dbReference>
<name>A0A1E4TDN0_9ASCO</name>
<feature type="transmembrane region" description="Helical" evidence="1">
    <location>
        <begin position="20"/>
        <end position="41"/>
    </location>
</feature>
<dbReference type="InterPro" id="IPR021100">
    <property type="entry name" value="N-glycosylation_EOS1"/>
</dbReference>
<feature type="transmembrane region" description="Helical" evidence="1">
    <location>
        <begin position="86"/>
        <end position="109"/>
    </location>
</feature>
<protein>
    <submittedName>
        <fullName evidence="2">Uncharacterized protein</fullName>
    </submittedName>
</protein>
<accession>A0A1E4TDN0</accession>
<keyword evidence="1" id="KW-0812">Transmembrane</keyword>
<dbReference type="PANTHER" id="PTHR28147">
    <property type="entry name" value="N-GLYCOSYLATION PROTEIN EOS1"/>
    <property type="match status" value="1"/>
</dbReference>
<evidence type="ECO:0000313" key="2">
    <source>
        <dbReference type="EMBL" id="ODV89870.1"/>
    </source>
</evidence>
<sequence>MNSVSSRPKPLRLLPRKTAWTIRLCSWMSLVGSLYSAVYCISTAANMPPECKGAVRPIELVLAAIWCIVGTYLTRALINGLLLRWLVYYSPLGTALRLLSFAAATGAVYQQSLQRTDTAHLLPVFIFLSCVLTVGYAIQNFITSDLSRPGRRSWNLVRVAVFAVVPIGLASFITMLSLLRLVFLLRPSC</sequence>
<proteinExistence type="predicted"/>
<organism evidence="2 3">
    <name type="scientific">Tortispora caseinolytica NRRL Y-17796</name>
    <dbReference type="NCBI Taxonomy" id="767744"/>
    <lineage>
        <taxon>Eukaryota</taxon>
        <taxon>Fungi</taxon>
        <taxon>Dikarya</taxon>
        <taxon>Ascomycota</taxon>
        <taxon>Saccharomycotina</taxon>
        <taxon>Trigonopsidomycetes</taxon>
        <taxon>Trigonopsidales</taxon>
        <taxon>Trigonopsidaceae</taxon>
        <taxon>Tortispora</taxon>
    </lineage>
</organism>
<dbReference type="PANTHER" id="PTHR28147:SF1">
    <property type="entry name" value="N-GLYCOSYLATION PROTEIN EOS1"/>
    <property type="match status" value="1"/>
</dbReference>
<feature type="transmembrane region" description="Helical" evidence="1">
    <location>
        <begin position="53"/>
        <end position="74"/>
    </location>
</feature>
<feature type="transmembrane region" description="Helical" evidence="1">
    <location>
        <begin position="121"/>
        <end position="139"/>
    </location>
</feature>
<dbReference type="Pfam" id="PF12326">
    <property type="entry name" value="EOS1"/>
    <property type="match status" value="2"/>
</dbReference>
<keyword evidence="3" id="KW-1185">Reference proteome</keyword>
<gene>
    <name evidence="2" type="ORF">CANCADRAFT_96975</name>
</gene>
<dbReference type="Proteomes" id="UP000095023">
    <property type="component" value="Unassembled WGS sequence"/>
</dbReference>
<dbReference type="GO" id="GO:0034599">
    <property type="term" value="P:cellular response to oxidative stress"/>
    <property type="evidence" value="ECO:0007669"/>
    <property type="project" value="InterPro"/>
</dbReference>
<keyword evidence="1" id="KW-1133">Transmembrane helix</keyword>
<keyword evidence="1" id="KW-0472">Membrane</keyword>
<dbReference type="OrthoDB" id="2139606at2759"/>
<reference evidence="3" key="1">
    <citation type="submission" date="2016-02" db="EMBL/GenBank/DDBJ databases">
        <title>Comparative genomics of biotechnologically important yeasts.</title>
        <authorList>
            <consortium name="DOE Joint Genome Institute"/>
            <person name="Riley R."/>
            <person name="Haridas S."/>
            <person name="Wolfe K.H."/>
            <person name="Lopes M.R."/>
            <person name="Hittinger C.T."/>
            <person name="Goker M."/>
            <person name="Salamov A."/>
            <person name="Wisecaver J."/>
            <person name="Long T.M."/>
            <person name="Aerts A.L."/>
            <person name="Barry K."/>
            <person name="Choi C."/>
            <person name="Clum A."/>
            <person name="Coughlan A.Y."/>
            <person name="Deshpande S."/>
            <person name="Douglass A.P."/>
            <person name="Hanson S.J."/>
            <person name="Klenk H.-P."/>
            <person name="Labutti K."/>
            <person name="Lapidus A."/>
            <person name="Lindquist E."/>
            <person name="Lipzen A."/>
            <person name="Meier-Kolthoff J.P."/>
            <person name="Ohm R.A."/>
            <person name="Otillar R.P."/>
            <person name="Pangilinan J."/>
            <person name="Peng Y."/>
            <person name="Rokas A."/>
            <person name="Rosa C.A."/>
            <person name="Scheuner C."/>
            <person name="Sibirny A.A."/>
            <person name="Slot J.C."/>
            <person name="Stielow J.B."/>
            <person name="Sun H."/>
            <person name="Kurtzman C.P."/>
            <person name="Blackwell M."/>
            <person name="Jeffries T.W."/>
            <person name="Grigoriev I.V."/>
        </authorList>
    </citation>
    <scope>NUCLEOTIDE SEQUENCE [LARGE SCALE GENOMIC DNA]</scope>
    <source>
        <strain evidence="3">NRRL Y-17796</strain>
    </source>
</reference>
<feature type="transmembrane region" description="Helical" evidence="1">
    <location>
        <begin position="159"/>
        <end position="183"/>
    </location>
</feature>
<dbReference type="PRINTS" id="PR02070">
    <property type="entry name" value="NGLYCOSEOS1"/>
</dbReference>